<feature type="domain" description="HTH iclR-type" evidence="4">
    <location>
        <begin position="12"/>
        <end position="70"/>
    </location>
</feature>
<dbReference type="InterPro" id="IPR005471">
    <property type="entry name" value="Tscrpt_reg_IclR_N"/>
</dbReference>
<evidence type="ECO:0000313" key="7">
    <source>
        <dbReference type="Proteomes" id="UP001156441"/>
    </source>
</evidence>
<feature type="domain" description="IclR-ED" evidence="5">
    <location>
        <begin position="71"/>
        <end position="252"/>
    </location>
</feature>
<proteinExistence type="predicted"/>
<dbReference type="SMART" id="SM00346">
    <property type="entry name" value="HTH_ICLR"/>
    <property type="match status" value="1"/>
</dbReference>
<dbReference type="InterPro" id="IPR011991">
    <property type="entry name" value="ArsR-like_HTH"/>
</dbReference>
<dbReference type="PANTHER" id="PTHR30136:SF35">
    <property type="entry name" value="HTH-TYPE TRANSCRIPTIONAL REGULATOR RV1719"/>
    <property type="match status" value="1"/>
</dbReference>
<evidence type="ECO:0000259" key="5">
    <source>
        <dbReference type="PROSITE" id="PS51078"/>
    </source>
</evidence>
<dbReference type="Pfam" id="PF01614">
    <property type="entry name" value="IclR_C"/>
    <property type="match status" value="1"/>
</dbReference>
<evidence type="ECO:0000256" key="1">
    <source>
        <dbReference type="ARBA" id="ARBA00023015"/>
    </source>
</evidence>
<dbReference type="Gene3D" id="3.30.450.40">
    <property type="match status" value="1"/>
</dbReference>
<sequence>MAGRMAEAGGARSAADKTLSVLEALADHSRIADLAKAAELPKPTVHRILQTLVRHGFARTDGNGSYVGGPRILTLAGRFLQRLDIAEQVRPILRDLQESTGWTVHLALLSGDEAVYVAKLEGAKPYHLASRVGMSLKLHCTSIGKAILATMPDDEVHTLLARTGLAPRTPHTITDEPALLADLRTVRDRGYAEDHEENEAGVHAVGAAVFDHTGTVLGAVSAASLVNLTEAHPALPTQVTTTAHQVSQALGAP</sequence>
<dbReference type="EMBL" id="JAFFZE010000029">
    <property type="protein sequence ID" value="MCT2587904.1"/>
    <property type="molecule type" value="Genomic_DNA"/>
</dbReference>
<reference evidence="6 7" key="1">
    <citation type="submission" date="2021-02" db="EMBL/GenBank/DDBJ databases">
        <title>Actinophytocola xerophila sp. nov., isolated from soil of cotton cropping field.</title>
        <authorList>
            <person name="Huang R."/>
            <person name="Chen X."/>
            <person name="Ge X."/>
            <person name="Liu W."/>
        </authorList>
    </citation>
    <scope>NUCLEOTIDE SEQUENCE [LARGE SCALE GENOMIC DNA]</scope>
    <source>
        <strain evidence="6 7">S1-96</strain>
    </source>
</reference>
<dbReference type="InterPro" id="IPR014757">
    <property type="entry name" value="Tscrpt_reg_IclR_C"/>
</dbReference>
<dbReference type="SUPFAM" id="SSF46785">
    <property type="entry name" value="Winged helix' DNA-binding domain"/>
    <property type="match status" value="1"/>
</dbReference>
<evidence type="ECO:0000256" key="3">
    <source>
        <dbReference type="ARBA" id="ARBA00023163"/>
    </source>
</evidence>
<name>A0ABT2JKR9_9PSEU</name>
<dbReference type="InterPro" id="IPR050707">
    <property type="entry name" value="HTH_MetabolicPath_Reg"/>
</dbReference>
<organism evidence="6 7">
    <name type="scientific">Actinophytocola gossypii</name>
    <dbReference type="NCBI Taxonomy" id="2812003"/>
    <lineage>
        <taxon>Bacteria</taxon>
        <taxon>Bacillati</taxon>
        <taxon>Actinomycetota</taxon>
        <taxon>Actinomycetes</taxon>
        <taxon>Pseudonocardiales</taxon>
        <taxon>Pseudonocardiaceae</taxon>
    </lineage>
</organism>
<dbReference type="CDD" id="cd00090">
    <property type="entry name" value="HTH_ARSR"/>
    <property type="match status" value="1"/>
</dbReference>
<dbReference type="RefSeq" id="WP_260195815.1">
    <property type="nucleotide sequence ID" value="NZ_JAFFZE010000029.1"/>
</dbReference>
<keyword evidence="2" id="KW-0238">DNA-binding</keyword>
<protein>
    <submittedName>
        <fullName evidence="6">IclR family transcriptional regulator</fullName>
    </submittedName>
</protein>
<dbReference type="InterPro" id="IPR036388">
    <property type="entry name" value="WH-like_DNA-bd_sf"/>
</dbReference>
<keyword evidence="7" id="KW-1185">Reference proteome</keyword>
<gene>
    <name evidence="6" type="ORF">JT362_32795</name>
</gene>
<comment type="caution">
    <text evidence="6">The sequence shown here is derived from an EMBL/GenBank/DDBJ whole genome shotgun (WGS) entry which is preliminary data.</text>
</comment>
<dbReference type="InterPro" id="IPR029016">
    <property type="entry name" value="GAF-like_dom_sf"/>
</dbReference>
<keyword evidence="1" id="KW-0805">Transcription regulation</keyword>
<evidence type="ECO:0000259" key="4">
    <source>
        <dbReference type="PROSITE" id="PS51077"/>
    </source>
</evidence>
<dbReference type="InterPro" id="IPR036390">
    <property type="entry name" value="WH_DNA-bd_sf"/>
</dbReference>
<dbReference type="Gene3D" id="1.10.10.10">
    <property type="entry name" value="Winged helix-like DNA-binding domain superfamily/Winged helix DNA-binding domain"/>
    <property type="match status" value="1"/>
</dbReference>
<keyword evidence="3" id="KW-0804">Transcription</keyword>
<dbReference type="Pfam" id="PF09339">
    <property type="entry name" value="HTH_IclR"/>
    <property type="match status" value="1"/>
</dbReference>
<dbReference type="PROSITE" id="PS51078">
    <property type="entry name" value="ICLR_ED"/>
    <property type="match status" value="1"/>
</dbReference>
<dbReference type="PROSITE" id="PS51077">
    <property type="entry name" value="HTH_ICLR"/>
    <property type="match status" value="1"/>
</dbReference>
<evidence type="ECO:0000313" key="6">
    <source>
        <dbReference type="EMBL" id="MCT2587904.1"/>
    </source>
</evidence>
<dbReference type="SUPFAM" id="SSF55781">
    <property type="entry name" value="GAF domain-like"/>
    <property type="match status" value="1"/>
</dbReference>
<accession>A0ABT2JKR9</accession>
<dbReference type="PANTHER" id="PTHR30136">
    <property type="entry name" value="HELIX-TURN-HELIX TRANSCRIPTIONAL REGULATOR, ICLR FAMILY"/>
    <property type="match status" value="1"/>
</dbReference>
<evidence type="ECO:0000256" key="2">
    <source>
        <dbReference type="ARBA" id="ARBA00023125"/>
    </source>
</evidence>
<dbReference type="Proteomes" id="UP001156441">
    <property type="component" value="Unassembled WGS sequence"/>
</dbReference>